<feature type="transmembrane region" description="Helical" evidence="2">
    <location>
        <begin position="347"/>
        <end position="364"/>
    </location>
</feature>
<feature type="compositionally biased region" description="Basic and acidic residues" evidence="1">
    <location>
        <begin position="53"/>
        <end position="66"/>
    </location>
</feature>
<reference evidence="3" key="1">
    <citation type="submission" date="2023-10" db="EMBL/GenBank/DDBJ databases">
        <authorList>
            <person name="Chen Y."/>
            <person name="Shah S."/>
            <person name="Dougan E. K."/>
            <person name="Thang M."/>
            <person name="Chan C."/>
        </authorList>
    </citation>
    <scope>NUCLEOTIDE SEQUENCE [LARGE SCALE GENOMIC DNA]</scope>
</reference>
<keyword evidence="2" id="KW-0472">Membrane</keyword>
<feature type="compositionally biased region" description="Acidic residues" evidence="1">
    <location>
        <begin position="85"/>
        <end position="95"/>
    </location>
</feature>
<keyword evidence="2" id="KW-1133">Transmembrane helix</keyword>
<name>A0ABN9QR65_9DINO</name>
<comment type="caution">
    <text evidence="3">The sequence shown here is derived from an EMBL/GenBank/DDBJ whole genome shotgun (WGS) entry which is preliminary data.</text>
</comment>
<gene>
    <name evidence="3" type="ORF">PCOR1329_LOCUS13347</name>
</gene>
<feature type="compositionally biased region" description="Low complexity" evidence="1">
    <location>
        <begin position="73"/>
        <end position="83"/>
    </location>
</feature>
<sequence>MPAGAVRFRDPAGAAGEKREAFGQAAQPRLNDRLPYRRISSGELDRARRRKEQKQEQSDEREEKEVATPCSGTTRSTMTPMTTLEDSEKEEEEEKEVSAALSEQKTKKRAPLKRSSSQHLGNMDDSALPDFDIYPEYLRIGPWSPVAYVYLACIFAWLLWSSTEAVSQYSAIRLPEISWKARALSGALGCYTVYVHWTAVKAVGWWPYVSYTMCSYSLLSVRFILVALGGGAVAEFIRFPTLAMNSTTTVVWWALIAPAMMLFMPQGNARRKFLEWNFSFFLVNVHLLNLPLALIDHHLTWRPLGLWDIWAGIITAMMYLVFYLNVLDKRGMHFYIILSPRRAWCCVPGYTAVLLVYFLNYWLLG</sequence>
<evidence type="ECO:0008006" key="5">
    <source>
        <dbReference type="Google" id="ProtNLM"/>
    </source>
</evidence>
<keyword evidence="4" id="KW-1185">Reference proteome</keyword>
<evidence type="ECO:0000313" key="3">
    <source>
        <dbReference type="EMBL" id="CAK0807473.1"/>
    </source>
</evidence>
<organism evidence="3 4">
    <name type="scientific">Prorocentrum cordatum</name>
    <dbReference type="NCBI Taxonomy" id="2364126"/>
    <lineage>
        <taxon>Eukaryota</taxon>
        <taxon>Sar</taxon>
        <taxon>Alveolata</taxon>
        <taxon>Dinophyceae</taxon>
        <taxon>Prorocentrales</taxon>
        <taxon>Prorocentraceae</taxon>
        <taxon>Prorocentrum</taxon>
    </lineage>
</organism>
<evidence type="ECO:0000256" key="1">
    <source>
        <dbReference type="SAM" id="MobiDB-lite"/>
    </source>
</evidence>
<dbReference type="EMBL" id="CAUYUJ010003939">
    <property type="protein sequence ID" value="CAK0807473.1"/>
    <property type="molecule type" value="Genomic_DNA"/>
</dbReference>
<feature type="region of interest" description="Disordered" evidence="1">
    <location>
        <begin position="1"/>
        <end position="121"/>
    </location>
</feature>
<keyword evidence="2" id="KW-0812">Transmembrane</keyword>
<feature type="transmembrane region" description="Helical" evidence="2">
    <location>
        <begin position="146"/>
        <end position="163"/>
    </location>
</feature>
<feature type="transmembrane region" description="Helical" evidence="2">
    <location>
        <begin position="307"/>
        <end position="326"/>
    </location>
</feature>
<feature type="transmembrane region" description="Helical" evidence="2">
    <location>
        <begin position="243"/>
        <end position="264"/>
    </location>
</feature>
<dbReference type="Proteomes" id="UP001189429">
    <property type="component" value="Unassembled WGS sequence"/>
</dbReference>
<evidence type="ECO:0000313" key="4">
    <source>
        <dbReference type="Proteomes" id="UP001189429"/>
    </source>
</evidence>
<proteinExistence type="predicted"/>
<protein>
    <recommendedName>
        <fullName evidence="5">Post-GPI attachment to proteins factor 3</fullName>
    </recommendedName>
</protein>
<feature type="transmembrane region" description="Helical" evidence="2">
    <location>
        <begin position="276"/>
        <end position="295"/>
    </location>
</feature>
<accession>A0ABN9QR65</accession>
<feature type="transmembrane region" description="Helical" evidence="2">
    <location>
        <begin position="216"/>
        <end position="237"/>
    </location>
</feature>
<evidence type="ECO:0000256" key="2">
    <source>
        <dbReference type="SAM" id="Phobius"/>
    </source>
</evidence>